<gene>
    <name evidence="2" type="ORF">LO50_02065</name>
</gene>
<reference evidence="2 3" key="1">
    <citation type="submission" date="2014-11" db="EMBL/GenBank/DDBJ databases">
        <title>Genomics and ecophysiology of heterotrophic nitrogen fixing bacteria isolated from estuarine surface water.</title>
        <authorList>
            <person name="Bentzon-Tilia M."/>
            <person name="Severin I."/>
            <person name="Hansen L.H."/>
            <person name="Riemann L."/>
        </authorList>
    </citation>
    <scope>NUCLEOTIDE SEQUENCE [LARGE SCALE GENOMIC DNA]</scope>
    <source>
        <strain evidence="2 3">BAL361</strain>
    </source>
</reference>
<comment type="caution">
    <text evidence="2">The sequence shown here is derived from an EMBL/GenBank/DDBJ whole genome shotgun (WGS) entry which is preliminary data.</text>
</comment>
<organism evidence="2 3">
    <name type="scientific">Stutzerimonas stutzeri</name>
    <name type="common">Pseudomonas stutzeri</name>
    <dbReference type="NCBI Taxonomy" id="316"/>
    <lineage>
        <taxon>Bacteria</taxon>
        <taxon>Pseudomonadati</taxon>
        <taxon>Pseudomonadota</taxon>
        <taxon>Gammaproteobacteria</taxon>
        <taxon>Pseudomonadales</taxon>
        <taxon>Pseudomonadaceae</taxon>
        <taxon>Stutzerimonas</taxon>
    </lineage>
</organism>
<dbReference type="AlphaFoldDB" id="A0A0D7ECU7"/>
<protein>
    <submittedName>
        <fullName evidence="2">Uncharacterized protein</fullName>
    </submittedName>
</protein>
<dbReference type="Proteomes" id="UP000032439">
    <property type="component" value="Unassembled WGS sequence"/>
</dbReference>
<sequence>MQKESLFEFSGSPIGTGRLVDAHRTVRRHQWEELQQVGIAHANATVGKRYAHRLTIGSAVDVDVTAEGIDLPLAIDSRLAPAEPENPRQDPVTTGRNSVKFRGPYLPRPAPPTQHRTLRQTVTEARTHLMQTARRATGTVQLARTIACRRDRKAQTQLALGEAIELLIGDGNMQKIEKCHGRLA</sequence>
<evidence type="ECO:0000313" key="2">
    <source>
        <dbReference type="EMBL" id="KIZ38320.1"/>
    </source>
</evidence>
<evidence type="ECO:0000256" key="1">
    <source>
        <dbReference type="SAM" id="MobiDB-lite"/>
    </source>
</evidence>
<proteinExistence type="predicted"/>
<feature type="region of interest" description="Disordered" evidence="1">
    <location>
        <begin position="80"/>
        <end position="116"/>
    </location>
</feature>
<name>A0A0D7ECU7_STUST</name>
<dbReference type="EMBL" id="JXXD01000014">
    <property type="protein sequence ID" value="KIZ38320.1"/>
    <property type="molecule type" value="Genomic_DNA"/>
</dbReference>
<accession>A0A0D7ECU7</accession>
<evidence type="ECO:0000313" key="3">
    <source>
        <dbReference type="Proteomes" id="UP000032439"/>
    </source>
</evidence>